<dbReference type="STRING" id="1032480.MLP_52170"/>
<reference evidence="2 3" key="1">
    <citation type="submission" date="2011-05" db="EMBL/GenBank/DDBJ databases">
        <title>Whole genome sequence of Microlunatus phosphovorus NM-1.</title>
        <authorList>
            <person name="Hosoyama A."/>
            <person name="Sasaki K."/>
            <person name="Harada T."/>
            <person name="Igarashi R."/>
            <person name="Kawakoshi A."/>
            <person name="Sasagawa M."/>
            <person name="Fukada J."/>
            <person name="Nakamura S."/>
            <person name="Katano Y."/>
            <person name="Hanada S."/>
            <person name="Kamagata Y."/>
            <person name="Nakamura N."/>
            <person name="Yamazaki S."/>
            <person name="Fujita N."/>
        </authorList>
    </citation>
    <scope>NUCLEOTIDE SEQUENCE [LARGE SCALE GENOMIC DNA]</scope>
    <source>
        <strain evidence="3">ATCC 700054 / DSM 10555 / JCM 9379 / NBRC 101784 / NCIMB 13414 / VKM Ac-1990 / NM-1</strain>
    </source>
</reference>
<gene>
    <name evidence="2" type="ordered locus">MLP_52170</name>
</gene>
<dbReference type="KEGG" id="mph:MLP_52170"/>
<dbReference type="Proteomes" id="UP000007947">
    <property type="component" value="Chromosome"/>
</dbReference>
<organism evidence="2 3">
    <name type="scientific">Microlunatus phosphovorus (strain ATCC 700054 / DSM 10555 / JCM 9379 / NBRC 101784 / NCIMB 13414 / VKM Ac-1990 / NM-1)</name>
    <dbReference type="NCBI Taxonomy" id="1032480"/>
    <lineage>
        <taxon>Bacteria</taxon>
        <taxon>Bacillati</taxon>
        <taxon>Actinomycetota</taxon>
        <taxon>Actinomycetes</taxon>
        <taxon>Propionibacteriales</taxon>
        <taxon>Propionibacteriaceae</taxon>
        <taxon>Microlunatus</taxon>
    </lineage>
</organism>
<dbReference type="SMART" id="SM00849">
    <property type="entry name" value="Lactamase_B"/>
    <property type="match status" value="1"/>
</dbReference>
<dbReference type="Pfam" id="PF13483">
    <property type="entry name" value="Lactamase_B_3"/>
    <property type="match status" value="1"/>
</dbReference>
<dbReference type="PANTHER" id="PTHR43546:SF3">
    <property type="entry name" value="UPF0173 METAL-DEPENDENT HYDROLASE MJ1163"/>
    <property type="match status" value="1"/>
</dbReference>
<dbReference type="PANTHER" id="PTHR43546">
    <property type="entry name" value="UPF0173 METAL-DEPENDENT HYDROLASE MJ1163-RELATED"/>
    <property type="match status" value="1"/>
</dbReference>
<dbReference type="InterPro" id="IPR036866">
    <property type="entry name" value="RibonucZ/Hydroxyglut_hydro"/>
</dbReference>
<evidence type="ECO:0000259" key="1">
    <source>
        <dbReference type="SMART" id="SM00849"/>
    </source>
</evidence>
<feature type="domain" description="Metallo-beta-lactamase" evidence="1">
    <location>
        <begin position="7"/>
        <end position="174"/>
    </location>
</feature>
<keyword evidence="3" id="KW-1185">Reference proteome</keyword>
<name>F5XIJ3_MICPN</name>
<proteinExistence type="predicted"/>
<dbReference type="AlphaFoldDB" id="F5XIJ3"/>
<dbReference type="OrthoDB" id="3190691at2"/>
<dbReference type="HOGENOM" id="CLU_091682_0_0_11"/>
<dbReference type="SUPFAM" id="SSF56281">
    <property type="entry name" value="Metallo-hydrolase/oxidoreductase"/>
    <property type="match status" value="1"/>
</dbReference>
<protein>
    <recommendedName>
        <fullName evidence="1">Metallo-beta-lactamase domain-containing protein</fullName>
    </recommendedName>
</protein>
<evidence type="ECO:0000313" key="2">
    <source>
        <dbReference type="EMBL" id="BAK38231.1"/>
    </source>
</evidence>
<sequence>MKITKFGHSCLLVEEASARVLFDPGKWSSGFEALVGLTAVCITHQHADHLDAEKVSKLLDANPSAQVYADEGAAQDLGAAGIAATVVAAGTRFDAGVPVEVLGTGHAPIHPDIRPIGNVGYLLADSFFHPGDAIEVLDERIEVLAIPAVAPWMRASETVDYLRAVAPRTAIPIHEAVASMPEMYHRYLRDLGPDGTNLVVPNGRTPVDV</sequence>
<evidence type="ECO:0000313" key="3">
    <source>
        <dbReference type="Proteomes" id="UP000007947"/>
    </source>
</evidence>
<dbReference type="InterPro" id="IPR001279">
    <property type="entry name" value="Metallo-B-lactamas"/>
</dbReference>
<dbReference type="InterPro" id="IPR050114">
    <property type="entry name" value="UPF0173_UPF0282_UlaG_hydrolase"/>
</dbReference>
<dbReference type="eggNOG" id="COG2220">
    <property type="taxonomic scope" value="Bacteria"/>
</dbReference>
<dbReference type="Gene3D" id="3.60.15.10">
    <property type="entry name" value="Ribonuclease Z/Hydroxyacylglutathione hydrolase-like"/>
    <property type="match status" value="1"/>
</dbReference>
<accession>F5XIJ3</accession>
<dbReference type="EMBL" id="AP012204">
    <property type="protein sequence ID" value="BAK38231.1"/>
    <property type="molecule type" value="Genomic_DNA"/>
</dbReference>